<geneLocation type="plasmid" evidence="1">
    <name>unnamed2</name>
</geneLocation>
<sequence>MKTQGVEKGGGLEEGFILVNQYTLKISTIRRIMRFAALFTPPDYHVIFGYCFGRNDQALRFYTHTGPVTSYIGIPEK</sequence>
<dbReference type="InterPro" id="IPR028897">
    <property type="entry name" value="Tox-HDC_dom"/>
</dbReference>
<reference evidence="1" key="1">
    <citation type="journal article" date="2017" name="J. Invertebr. Pathol.">
        <title>Identification and bacterial characteristics of Xenorhabdus hominickii ANU101 from an entomopathogenic nematode, Steinernema monticolum.</title>
        <authorList>
            <person name="Park Y."/>
            <person name="Kang S."/>
            <person name="Sadekuzzaman M."/>
            <person name="Kim H."/>
            <person name="Jung J.K."/>
            <person name="Kim Y."/>
        </authorList>
    </citation>
    <scope>NUCLEOTIDE SEQUENCE</scope>
    <source>
        <strain evidence="1">ANU101</strain>
        <plasmid evidence="1">unnamed2</plasmid>
    </source>
</reference>
<dbReference type="AlphaFoldDB" id="A0A1V0M498"/>
<accession>A0A1V0M498</accession>
<proteinExistence type="predicted"/>
<organism evidence="1">
    <name type="scientific">Xenorhabdus hominickii</name>
    <dbReference type="NCBI Taxonomy" id="351679"/>
    <lineage>
        <taxon>Bacteria</taxon>
        <taxon>Pseudomonadati</taxon>
        <taxon>Pseudomonadota</taxon>
        <taxon>Gammaproteobacteria</taxon>
        <taxon>Enterobacterales</taxon>
        <taxon>Morganellaceae</taxon>
        <taxon>Xenorhabdus</taxon>
    </lineage>
</organism>
<evidence type="ECO:0000313" key="1">
    <source>
        <dbReference type="EMBL" id="ARD69691.1"/>
    </source>
</evidence>
<keyword evidence="1" id="KW-0614">Plasmid</keyword>
<dbReference type="EMBL" id="KX517799">
    <property type="protein sequence ID" value="ARD69691.1"/>
    <property type="molecule type" value="Genomic_DNA"/>
</dbReference>
<name>A0A1V0M498_XENHO</name>
<protein>
    <submittedName>
        <fullName evidence="1">Uncharacterized protein</fullName>
    </submittedName>
</protein>
<dbReference type="Pfam" id="PF15656">
    <property type="entry name" value="Tox-HDC"/>
    <property type="match status" value="1"/>
</dbReference>